<dbReference type="GO" id="GO:0009437">
    <property type="term" value="P:carnitine metabolic process"/>
    <property type="evidence" value="ECO:0007669"/>
    <property type="project" value="TreeGrafter"/>
</dbReference>
<keyword evidence="1 3" id="KW-0012">Acyltransferase</keyword>
<evidence type="ECO:0000313" key="5">
    <source>
        <dbReference type="EMBL" id="CRG87457.1"/>
    </source>
</evidence>
<proteinExistence type="inferred from homology"/>
<evidence type="ECO:0000256" key="3">
    <source>
        <dbReference type="RuleBase" id="RU003801"/>
    </source>
</evidence>
<evidence type="ECO:0000259" key="4">
    <source>
        <dbReference type="Pfam" id="PF00755"/>
    </source>
</evidence>
<dbReference type="Gene3D" id="3.30.559.70">
    <property type="entry name" value="Choline/Carnitine o-acyltransferase, domain 2"/>
    <property type="match status" value="1"/>
</dbReference>
<evidence type="ECO:0000256" key="1">
    <source>
        <dbReference type="ARBA" id="ARBA00023315"/>
    </source>
</evidence>
<dbReference type="PANTHER" id="PTHR22589">
    <property type="entry name" value="CARNITINE O-ACYLTRANSFERASE"/>
    <property type="match status" value="1"/>
</dbReference>
<dbReference type="PANTHER" id="PTHR22589:SF103">
    <property type="entry name" value="CARNITINE O-ACETYL-TRANSFERASE, ISOFORM A-RELATED"/>
    <property type="match status" value="1"/>
</dbReference>
<comment type="similarity">
    <text evidence="3">Belongs to the carnitine/choline acetyltransferase family.</text>
</comment>
<organism evidence="5 6">
    <name type="scientific">Talaromyces islandicus</name>
    <name type="common">Penicillium islandicum</name>
    <dbReference type="NCBI Taxonomy" id="28573"/>
    <lineage>
        <taxon>Eukaryota</taxon>
        <taxon>Fungi</taxon>
        <taxon>Dikarya</taxon>
        <taxon>Ascomycota</taxon>
        <taxon>Pezizomycotina</taxon>
        <taxon>Eurotiomycetes</taxon>
        <taxon>Eurotiomycetidae</taxon>
        <taxon>Eurotiales</taxon>
        <taxon>Trichocomaceae</taxon>
        <taxon>Talaromyces</taxon>
        <taxon>Talaromyces sect. Islandici</taxon>
    </lineage>
</organism>
<keyword evidence="6" id="KW-1185">Reference proteome</keyword>
<dbReference type="STRING" id="28573.A0A0U1LVM3"/>
<protein>
    <recommendedName>
        <fullName evidence="4">Choline/carnitine acyltransferase domain-containing protein</fullName>
    </recommendedName>
</protein>
<feature type="domain" description="Choline/carnitine acyltransferase" evidence="4">
    <location>
        <begin position="13"/>
        <end position="151"/>
    </location>
</feature>
<dbReference type="AlphaFoldDB" id="A0A0U1LVM3"/>
<dbReference type="InterPro" id="IPR000542">
    <property type="entry name" value="Carn_acyl_trans"/>
</dbReference>
<dbReference type="Proteomes" id="UP000054383">
    <property type="component" value="Unassembled WGS sequence"/>
</dbReference>
<dbReference type="SUPFAM" id="SSF52777">
    <property type="entry name" value="CoA-dependent acyltransferases"/>
    <property type="match status" value="1"/>
</dbReference>
<dbReference type="GO" id="GO:0005777">
    <property type="term" value="C:peroxisome"/>
    <property type="evidence" value="ECO:0007669"/>
    <property type="project" value="TreeGrafter"/>
</dbReference>
<dbReference type="Pfam" id="PF00755">
    <property type="entry name" value="Carn_acyltransf"/>
    <property type="match status" value="1"/>
</dbReference>
<name>A0A0U1LVM3_TALIS</name>
<dbReference type="InterPro" id="IPR042231">
    <property type="entry name" value="Cho/carn_acyl_trans_2"/>
</dbReference>
<dbReference type="EMBL" id="CVMT01000003">
    <property type="protein sequence ID" value="CRG87457.1"/>
    <property type="molecule type" value="Genomic_DNA"/>
</dbReference>
<dbReference type="InterPro" id="IPR039551">
    <property type="entry name" value="Cho/carn_acyl_trans"/>
</dbReference>
<accession>A0A0U1LVM3</accession>
<gene>
    <name evidence="5" type="ORF">PISL3812_04475</name>
</gene>
<dbReference type="GO" id="GO:0005739">
    <property type="term" value="C:mitochondrion"/>
    <property type="evidence" value="ECO:0007669"/>
    <property type="project" value="TreeGrafter"/>
</dbReference>
<keyword evidence="3" id="KW-0808">Transferase</keyword>
<evidence type="ECO:0000313" key="6">
    <source>
        <dbReference type="Proteomes" id="UP000054383"/>
    </source>
</evidence>
<dbReference type="OrthoDB" id="329835at2759"/>
<reference evidence="5 6" key="1">
    <citation type="submission" date="2015-04" db="EMBL/GenBank/DDBJ databases">
        <authorList>
            <person name="Syromyatnikov M.Y."/>
            <person name="Popov V.N."/>
        </authorList>
    </citation>
    <scope>NUCLEOTIDE SEQUENCE [LARGE SCALE GENOMIC DNA]</scope>
    <source>
        <strain evidence="5">WF-38-12</strain>
    </source>
</reference>
<dbReference type="PROSITE" id="PS00440">
    <property type="entry name" value="ACYLTRANSF_C_2"/>
    <property type="match status" value="1"/>
</dbReference>
<dbReference type="GO" id="GO:0004092">
    <property type="term" value="F:carnitine O-acetyltransferase activity"/>
    <property type="evidence" value="ECO:0007669"/>
    <property type="project" value="TreeGrafter"/>
</dbReference>
<sequence length="217" mass="24426">MRKMPPGDYVAGLSQGHLFKANLREGSDLVSYCKARNTFSAILELTDKVTDSLAGILTADDRDTWAETYIDMIEAATCVICLDDSEPNTPTDRMDAMMLNNGFNRWLDKYLEFIVCANGVSRLMTEHSLLDGMSIMQLDEAITAAILEHRPALPVADRVRRIRDWLIKVNDGVGQLQEDAKHDLYNGFSPDRQDEACTGFHIQTAVSEEFYNLSFIH</sequence>
<evidence type="ECO:0000256" key="2">
    <source>
        <dbReference type="PIRSR" id="PIRSR600542-1"/>
    </source>
</evidence>
<feature type="active site" description="Proton acceptor" evidence="2">
    <location>
        <position position="127"/>
    </location>
</feature>